<dbReference type="GeneID" id="61223018"/>
<dbReference type="Pfam" id="PF13338">
    <property type="entry name" value="AbiEi_4"/>
    <property type="match status" value="1"/>
</dbReference>
<accession>A0A068VQ84</accession>
<dbReference type="InterPro" id="IPR025159">
    <property type="entry name" value="AbiEi_N"/>
</dbReference>
<dbReference type="EMBL" id="LM676381">
    <property type="protein sequence ID" value="CEP25695.1"/>
    <property type="molecule type" value="Genomic_DNA"/>
</dbReference>
<gene>
    <name evidence="2" type="ORF">PFCIRM138_10715</name>
</gene>
<proteinExistence type="predicted"/>
<protein>
    <recommendedName>
        <fullName evidence="1">AbiEi antitoxin N-terminal domain-containing protein</fullName>
    </recommendedName>
</protein>
<reference evidence="2" key="1">
    <citation type="submission" date="2014-08" db="EMBL/GenBank/DDBJ databases">
        <authorList>
            <person name="Falentin Helene"/>
        </authorList>
    </citation>
    <scope>NUCLEOTIDE SEQUENCE</scope>
</reference>
<name>A0A068VQ84_PROFF</name>
<feature type="domain" description="AbiEi antitoxin N-terminal" evidence="1">
    <location>
        <begin position="13"/>
        <end position="55"/>
    </location>
</feature>
<dbReference type="AlphaFoldDB" id="A0A068VQ84"/>
<dbReference type="RefSeq" id="WP_013160117.1">
    <property type="nucleotide sequence ID" value="NZ_CP010341.1"/>
</dbReference>
<sequence>MSSVSDLVTLGRIAANQQGLVTATQARAAGVDTRQIWRLSRAGALERVIRGVYRVCGAPATDFQEITATWLALSNPGRRLTAAGTTAATLYGIGDFLRTVPEFIVAGDPSTTVENVRLRTGHVDQPRVRTLHGVPTLSPEQTIADLLAQHNDVSLVGDATVDALDKHLTTPQRVARALAPMAADHGLPDGDGSELLASILPAATAA</sequence>
<evidence type="ECO:0000313" key="2">
    <source>
        <dbReference type="EMBL" id="CEP25695.1"/>
    </source>
</evidence>
<organism evidence="2">
    <name type="scientific">Propionibacterium freudenreichii subsp. freudenreichii</name>
    <dbReference type="NCBI Taxonomy" id="66712"/>
    <lineage>
        <taxon>Bacteria</taxon>
        <taxon>Bacillati</taxon>
        <taxon>Actinomycetota</taxon>
        <taxon>Actinomycetes</taxon>
        <taxon>Propionibacteriales</taxon>
        <taxon>Propionibacteriaceae</taxon>
        <taxon>Propionibacterium</taxon>
    </lineage>
</organism>
<evidence type="ECO:0000259" key="1">
    <source>
        <dbReference type="Pfam" id="PF13338"/>
    </source>
</evidence>